<dbReference type="Proteomes" id="UP000018936">
    <property type="component" value="Unassembled WGS sequence"/>
</dbReference>
<organism evidence="2 3">
    <name type="scientific">Ophiophagus hannah</name>
    <name type="common">King cobra</name>
    <name type="synonym">Naja hannah</name>
    <dbReference type="NCBI Taxonomy" id="8665"/>
    <lineage>
        <taxon>Eukaryota</taxon>
        <taxon>Metazoa</taxon>
        <taxon>Chordata</taxon>
        <taxon>Craniata</taxon>
        <taxon>Vertebrata</taxon>
        <taxon>Euteleostomi</taxon>
        <taxon>Lepidosauria</taxon>
        <taxon>Squamata</taxon>
        <taxon>Bifurcata</taxon>
        <taxon>Unidentata</taxon>
        <taxon>Episquamata</taxon>
        <taxon>Toxicofera</taxon>
        <taxon>Serpentes</taxon>
        <taxon>Colubroidea</taxon>
        <taxon>Elapidae</taxon>
        <taxon>Elapinae</taxon>
        <taxon>Ophiophagus</taxon>
    </lineage>
</organism>
<dbReference type="EMBL" id="AZIM01004160">
    <property type="protein sequence ID" value="ETE61124.1"/>
    <property type="molecule type" value="Genomic_DNA"/>
</dbReference>
<evidence type="ECO:0000313" key="2">
    <source>
        <dbReference type="EMBL" id="ETE61124.1"/>
    </source>
</evidence>
<reference evidence="2 3" key="1">
    <citation type="journal article" date="2013" name="Proc. Natl. Acad. Sci. U.S.A.">
        <title>The king cobra genome reveals dynamic gene evolution and adaptation in the snake venom system.</title>
        <authorList>
            <person name="Vonk F.J."/>
            <person name="Casewell N.R."/>
            <person name="Henkel C.V."/>
            <person name="Heimberg A.M."/>
            <person name="Jansen H.J."/>
            <person name="McCleary R.J."/>
            <person name="Kerkkamp H.M."/>
            <person name="Vos R.A."/>
            <person name="Guerreiro I."/>
            <person name="Calvete J.J."/>
            <person name="Wuster W."/>
            <person name="Woods A.E."/>
            <person name="Logan J.M."/>
            <person name="Harrison R.A."/>
            <person name="Castoe T.A."/>
            <person name="de Koning A.P."/>
            <person name="Pollock D.D."/>
            <person name="Yandell M."/>
            <person name="Calderon D."/>
            <person name="Renjifo C."/>
            <person name="Currier R.B."/>
            <person name="Salgado D."/>
            <person name="Pla D."/>
            <person name="Sanz L."/>
            <person name="Hyder A.S."/>
            <person name="Ribeiro J.M."/>
            <person name="Arntzen J.W."/>
            <person name="van den Thillart G.E."/>
            <person name="Boetzer M."/>
            <person name="Pirovano W."/>
            <person name="Dirks R.P."/>
            <person name="Spaink H.P."/>
            <person name="Duboule D."/>
            <person name="McGlinn E."/>
            <person name="Kini R.M."/>
            <person name="Richardson M.K."/>
        </authorList>
    </citation>
    <scope>NUCLEOTIDE SEQUENCE</scope>
    <source>
        <tissue evidence="2">Blood</tissue>
    </source>
</reference>
<dbReference type="OrthoDB" id="9902985at2759"/>
<feature type="non-terminal residue" evidence="2">
    <location>
        <position position="1"/>
    </location>
</feature>
<dbReference type="AlphaFoldDB" id="V8NFS8"/>
<comment type="caution">
    <text evidence="2">The sequence shown here is derived from an EMBL/GenBank/DDBJ whole genome shotgun (WGS) entry which is preliminary data.</text>
</comment>
<gene>
    <name evidence="2" type="ORF">L345_13127</name>
</gene>
<dbReference type="SUPFAM" id="SSF56672">
    <property type="entry name" value="DNA/RNA polymerases"/>
    <property type="match status" value="1"/>
</dbReference>
<dbReference type="InterPro" id="IPR000477">
    <property type="entry name" value="RT_dom"/>
</dbReference>
<name>V8NFS8_OPHHA</name>
<dbReference type="InterPro" id="IPR043502">
    <property type="entry name" value="DNA/RNA_pol_sf"/>
</dbReference>
<evidence type="ECO:0000259" key="1">
    <source>
        <dbReference type="PROSITE" id="PS50878"/>
    </source>
</evidence>
<evidence type="ECO:0000313" key="3">
    <source>
        <dbReference type="Proteomes" id="UP000018936"/>
    </source>
</evidence>
<feature type="domain" description="Reverse transcriptase" evidence="1">
    <location>
        <begin position="1"/>
        <end position="104"/>
    </location>
</feature>
<sequence>MVIKVIVRSSLPKVGFDLNGQRIGNLAYADDLVLHAEKSSRLQKKLHLLTGALQRASMALNAKKSHGLTIAKDRKRKCMALLCKGEPITPLGTSDSMRYLGLQFNWKGRVIPKHTGKLDTLLNELTKAPLKPYQWLKLLQFHLVPKFTHELVLDHAHRNTLKNLDCLMHAAMRRKLRLPTDTPLIRGIWLRESAAFAVFFTLSVQTDMRISSPTSLMNGTTPASEHVCILKLDSDDSHPDLREEYEMMQLAWHENSIATFSSHELLRSSSTCCSPIVDL</sequence>
<accession>V8NFS8</accession>
<proteinExistence type="predicted"/>
<protein>
    <recommendedName>
        <fullName evidence="1">Reverse transcriptase domain-containing protein</fullName>
    </recommendedName>
</protein>
<keyword evidence="3" id="KW-1185">Reference proteome</keyword>
<dbReference type="PROSITE" id="PS50878">
    <property type="entry name" value="RT_POL"/>
    <property type="match status" value="1"/>
</dbReference>